<protein>
    <recommendedName>
        <fullName evidence="3">Virion structural protein</fullName>
    </recommendedName>
</protein>
<dbReference type="KEGG" id="vg:77608963"/>
<sequence>MKGVFNMASKKVIYFTAGPTATVDELAAIAKLNSAAEKPYEVTVMNGSQNTKYGETNRLAPCDFVAGTVPTIYNAKTVVNPDAIPVQNLPATQAVVTNGQKITGVTGSGTVANIAVNPTTKAVTVTLTSS</sequence>
<accession>A0A6G5QAV0</accession>
<dbReference type="EMBL" id="MK574078">
    <property type="protein sequence ID" value="QBZ71752.1"/>
    <property type="molecule type" value="Genomic_DNA"/>
</dbReference>
<dbReference type="Proteomes" id="UP000503152">
    <property type="component" value="Segment"/>
</dbReference>
<keyword evidence="2" id="KW-1185">Reference proteome</keyword>
<organism evidence="1 2">
    <name type="scientific">Pseudomonas phage KP1</name>
    <dbReference type="NCBI Taxonomy" id="2562463"/>
    <lineage>
        <taxon>Viruses</taxon>
        <taxon>Duplodnaviria</taxon>
        <taxon>Heunggongvirae</taxon>
        <taxon>Uroviricota</taxon>
        <taxon>Caudoviricetes</taxon>
        <taxon>Jondennisvirinae</taxon>
        <taxon>Kipunavirus</taxon>
        <taxon>Kipunavirus KP1</taxon>
    </lineage>
</organism>
<evidence type="ECO:0008006" key="3">
    <source>
        <dbReference type="Google" id="ProtNLM"/>
    </source>
</evidence>
<dbReference type="RefSeq" id="YP_010597309.1">
    <property type="nucleotide sequence ID" value="NC_069740.1"/>
</dbReference>
<evidence type="ECO:0000313" key="2">
    <source>
        <dbReference type="Proteomes" id="UP000503152"/>
    </source>
</evidence>
<reference evidence="1 2" key="1">
    <citation type="submission" date="2019-02" db="EMBL/GenBank/DDBJ databases">
        <title>Novel Pseudomonas phage from tap water.</title>
        <authorList>
            <person name="Petrzik K."/>
            <person name="Koloniuk I."/>
            <person name="Lukavsky J."/>
        </authorList>
    </citation>
    <scope>NUCLEOTIDE SEQUENCE [LARGE SCALE GENOMIC DNA]</scope>
</reference>
<name>A0A6G5QAV0_9CAUD</name>
<evidence type="ECO:0000313" key="1">
    <source>
        <dbReference type="EMBL" id="QBZ71752.1"/>
    </source>
</evidence>
<dbReference type="GeneID" id="77608963"/>
<proteinExistence type="predicted"/>